<reference evidence="3" key="1">
    <citation type="submission" date="2016-10" db="EMBL/GenBank/DDBJ databases">
        <authorList>
            <person name="de Groot N.N."/>
        </authorList>
    </citation>
    <scope>NUCLEOTIDE SEQUENCE</scope>
</reference>
<dbReference type="InterPro" id="IPR036701">
    <property type="entry name" value="RraB-like_sf"/>
</dbReference>
<dbReference type="InterPro" id="IPR009671">
    <property type="entry name" value="RraB_dom"/>
</dbReference>
<evidence type="ECO:0008006" key="4">
    <source>
        <dbReference type="Google" id="ProtNLM"/>
    </source>
</evidence>
<dbReference type="EMBL" id="FPHC01000033">
    <property type="protein sequence ID" value="SFV54456.1"/>
    <property type="molecule type" value="Genomic_DNA"/>
</dbReference>
<organism evidence="3">
    <name type="scientific">hydrothermal vent metagenome</name>
    <dbReference type="NCBI Taxonomy" id="652676"/>
    <lineage>
        <taxon>unclassified sequences</taxon>
        <taxon>metagenomes</taxon>
        <taxon>ecological metagenomes</taxon>
    </lineage>
</organism>
<dbReference type="SUPFAM" id="SSF89946">
    <property type="entry name" value="Hypothetical protein VC0424"/>
    <property type="match status" value="1"/>
</dbReference>
<sequence length="249" mass="29369">MQEYWELYMKNLEGKPASIQFNAGISMEIEELQYTHPIVAFVKAKLKEPKESGLLSDKEEPEILFMEDKLEAAMIKFRIGKYAGRVISDGYVTFLYYVQFTYNWSDFIEFALNEHGSYEITHGYSEDREWNYYKKLLYPTPREWQLIQNHKVCKNLQEQSDNLHLKRAIEHKVYFQDEADREALKSALESEGFTIQDEISNEEGIKGLAFYRVDKPFYHDIDELTLALIDIAEQYNAEYDGWETSVVKS</sequence>
<feature type="domain" description="DUF695" evidence="1">
    <location>
        <begin position="5"/>
        <end position="138"/>
    </location>
</feature>
<dbReference type="InterPro" id="IPR016097">
    <property type="entry name" value="DUF695"/>
</dbReference>
<name>A0A1W1BLS2_9ZZZZ</name>
<proteinExistence type="predicted"/>
<dbReference type="AlphaFoldDB" id="A0A1W1BLS2"/>
<evidence type="ECO:0000313" key="3">
    <source>
        <dbReference type="EMBL" id="SFV54456.1"/>
    </source>
</evidence>
<protein>
    <recommendedName>
        <fullName evidence="4">DUF695 domain-containing protein</fullName>
    </recommendedName>
</protein>
<evidence type="ECO:0000259" key="1">
    <source>
        <dbReference type="Pfam" id="PF05117"/>
    </source>
</evidence>
<dbReference type="Pfam" id="PF05117">
    <property type="entry name" value="DUF695"/>
    <property type="match status" value="1"/>
</dbReference>
<dbReference type="Pfam" id="PF06877">
    <property type="entry name" value="RraB"/>
    <property type="match status" value="1"/>
</dbReference>
<gene>
    <name evidence="3" type="ORF">MNB_SV-6-1417</name>
</gene>
<evidence type="ECO:0000259" key="2">
    <source>
        <dbReference type="Pfam" id="PF06877"/>
    </source>
</evidence>
<feature type="domain" description="Regulator of ribonuclease activity B" evidence="2">
    <location>
        <begin position="147"/>
        <end position="244"/>
    </location>
</feature>
<accession>A0A1W1BLS2</accession>
<dbReference type="Gene3D" id="3.30.70.970">
    <property type="entry name" value="RraB-like"/>
    <property type="match status" value="1"/>
</dbReference>